<proteinExistence type="predicted"/>
<dbReference type="InterPro" id="IPR025391">
    <property type="entry name" value="DUF4123"/>
</dbReference>
<dbReference type="KEGG" id="vqi:CCZ37_17680"/>
<evidence type="ECO:0000313" key="3">
    <source>
        <dbReference type="Proteomes" id="UP000215148"/>
    </source>
</evidence>
<name>A0A223N3D5_9VIBR</name>
<dbReference type="Pfam" id="PF13503">
    <property type="entry name" value="DUF4123"/>
    <property type="match status" value="1"/>
</dbReference>
<dbReference type="Proteomes" id="UP000215148">
    <property type="component" value="Chromosome 2"/>
</dbReference>
<dbReference type="EMBL" id="CP022742">
    <property type="protein sequence ID" value="ASU24278.1"/>
    <property type="molecule type" value="Genomic_DNA"/>
</dbReference>
<sequence length="286" mass="32406">MLYAGETIMILSWFQQQQNHRYWLVDRKLHKQALQQNGGFGFEEAVPLFYGAMFTEVMPLSPWLIPVSESVLSLPEALLEQGIGLSSHAVGDEVLQHLRSLLIAGLEGEEVMFRFYDRSVIIAMLARMDQSEVNQFLGNINQLAALGDGDQGHDRDQGHLVTFDNTSHAPFNAQQGSWWVIKSHHLDKQENLPLLKANLESWLWQHFPKAMDQHLTQGRDIASMLTPFLSAAEQTLTYRVMSAAIAAIMGNEYLAQPSMIELIKNNQNEEIKYALHALSRQLQHEG</sequence>
<dbReference type="RefSeq" id="WP_094501799.1">
    <property type="nucleotide sequence ID" value="NZ_CAWNHI010000002.1"/>
</dbReference>
<accession>A0A223N3D5</accession>
<feature type="domain" description="DUF4123" evidence="1">
    <location>
        <begin position="22"/>
        <end position="134"/>
    </location>
</feature>
<dbReference type="AlphaFoldDB" id="A0A223N3D5"/>
<evidence type="ECO:0000313" key="2">
    <source>
        <dbReference type="EMBL" id="ASU24278.1"/>
    </source>
</evidence>
<reference evidence="2 3" key="1">
    <citation type="submission" date="2017-08" db="EMBL/GenBank/DDBJ databases">
        <title>The Vibrio qinghaiensis sp.-Q67 is a luminous bacteria isolated firstly from Qinghai lake, Qinghai province, China, which has been proved to be very sensitive to detect environmental and food pollutants. Therefore, complete genome analysis of V. qinghaiensis sp.-Q67 highlights the potential application of this strain on detection of hazards in the contaminated environments.</title>
        <authorList>
            <person name="Gong L."/>
        </authorList>
    </citation>
    <scope>NUCLEOTIDE SEQUENCE [LARGE SCALE GENOMIC DNA]</scope>
    <source>
        <strain evidence="2 3">Q67</strain>
    </source>
</reference>
<protein>
    <recommendedName>
        <fullName evidence="1">DUF4123 domain-containing protein</fullName>
    </recommendedName>
</protein>
<keyword evidence="3" id="KW-1185">Reference proteome</keyword>
<organism evidence="2 3">
    <name type="scientific">Vibrio qinghaiensis</name>
    <dbReference type="NCBI Taxonomy" id="2025808"/>
    <lineage>
        <taxon>Bacteria</taxon>
        <taxon>Pseudomonadati</taxon>
        <taxon>Pseudomonadota</taxon>
        <taxon>Gammaproteobacteria</taxon>
        <taxon>Vibrionales</taxon>
        <taxon>Vibrionaceae</taxon>
        <taxon>Vibrio</taxon>
    </lineage>
</organism>
<gene>
    <name evidence="2" type="ORF">CCZ37_17680</name>
</gene>
<evidence type="ECO:0000259" key="1">
    <source>
        <dbReference type="Pfam" id="PF13503"/>
    </source>
</evidence>